<gene>
    <name evidence="1" type="ORF">JHC10_00995</name>
    <name evidence="2" type="ORF">JHC11_12545</name>
</gene>
<reference evidence="2 4" key="1">
    <citation type="submission" date="2020-09" db="EMBL/GenBank/DDBJ databases">
        <title>Draft Genomes of Bacterial Isolates from North Pond Shallow Sediments.</title>
        <authorList>
            <person name="Kiel Reese B."/>
            <person name="Mullis M."/>
            <person name="Weisend R.E."/>
        </authorList>
    </citation>
    <scope>NUCLEOTIDE SEQUENCE</scope>
    <source>
        <strain evidence="2">KJE-2</strain>
        <strain evidence="1 4">KJE-3</strain>
    </source>
</reference>
<sequence>MLKQDVIGEITQELPRNDGSSIRIVVKDITSPWDNQRMIDTYVLHRASNKSSWKVLSNRPHPDARTMCVDDYAKYGRSALLQELTRREQLIVLPMLKNALGKPLNYINTLQADVKAATHV</sequence>
<evidence type="ECO:0000313" key="2">
    <source>
        <dbReference type="EMBL" id="MBJ7316816.1"/>
    </source>
</evidence>
<dbReference type="EMBL" id="JAEMOP010000009">
    <property type="protein sequence ID" value="MBJ7316816.1"/>
    <property type="molecule type" value="Genomic_DNA"/>
</dbReference>
<evidence type="ECO:0000313" key="4">
    <source>
        <dbReference type="Proteomes" id="UP000655994"/>
    </source>
</evidence>
<dbReference type="Proteomes" id="UP000655994">
    <property type="component" value="Unassembled WGS sequence"/>
</dbReference>
<evidence type="ECO:0000313" key="3">
    <source>
        <dbReference type="Proteomes" id="UP000621390"/>
    </source>
</evidence>
<comment type="caution">
    <text evidence="2">The sequence shown here is derived from an EMBL/GenBank/DDBJ whole genome shotgun (WGS) entry which is preliminary data.</text>
</comment>
<name>A0A8I1KFC0_9GAMM</name>
<keyword evidence="4" id="KW-1185">Reference proteome</keyword>
<proteinExistence type="predicted"/>
<dbReference type="RefSeq" id="WP_199493347.1">
    <property type="nucleotide sequence ID" value="NZ_JAEMOP010000009.1"/>
</dbReference>
<dbReference type="Proteomes" id="UP000621390">
    <property type="component" value="Unassembled WGS sequence"/>
</dbReference>
<evidence type="ECO:0000313" key="1">
    <source>
        <dbReference type="EMBL" id="MBJ7265510.1"/>
    </source>
</evidence>
<dbReference type="AlphaFoldDB" id="A0A8I1KFC0"/>
<accession>A0A8I1KFC0</accession>
<organism evidence="2 3">
    <name type="scientific">Idiomarina abyssalis</name>
    <dbReference type="NCBI Taxonomy" id="86102"/>
    <lineage>
        <taxon>Bacteria</taxon>
        <taxon>Pseudomonadati</taxon>
        <taxon>Pseudomonadota</taxon>
        <taxon>Gammaproteobacteria</taxon>
        <taxon>Alteromonadales</taxon>
        <taxon>Idiomarinaceae</taxon>
        <taxon>Idiomarina</taxon>
    </lineage>
</organism>
<protein>
    <submittedName>
        <fullName evidence="2">Uncharacterized protein</fullName>
    </submittedName>
</protein>
<dbReference type="EMBL" id="JAEMOS010000002">
    <property type="protein sequence ID" value="MBJ7265510.1"/>
    <property type="molecule type" value="Genomic_DNA"/>
</dbReference>